<accession>A0ABN0B167</accession>
<dbReference type="PANTHER" id="PTHR11609">
    <property type="entry name" value="PURINE BIOSYNTHESIS PROTEIN 6/7, PUR6/7"/>
    <property type="match status" value="1"/>
</dbReference>
<keyword evidence="8" id="KW-1185">Reference proteome</keyword>
<feature type="binding site" evidence="4">
    <location>
        <begin position="309"/>
        <end position="310"/>
    </location>
    <ligand>
        <name>ATP</name>
        <dbReference type="ChEBI" id="CHEBI:30616"/>
    </ligand>
</feature>
<keyword evidence="1 4" id="KW-0547">Nucleotide-binding</keyword>
<feature type="binding site" evidence="4">
    <location>
        <position position="149"/>
    </location>
    <ligand>
        <name>ATP</name>
        <dbReference type="ChEBI" id="CHEBI:30616"/>
    </ligand>
</feature>
<evidence type="ECO:0000313" key="8">
    <source>
        <dbReference type="Proteomes" id="UP000004431"/>
    </source>
</evidence>
<dbReference type="Pfam" id="PF22660">
    <property type="entry name" value="RS_preATP-grasp-like"/>
    <property type="match status" value="1"/>
</dbReference>
<dbReference type="SUPFAM" id="SSF52440">
    <property type="entry name" value="PreATP-grasp domain"/>
    <property type="match status" value="1"/>
</dbReference>
<dbReference type="InterPro" id="IPR011054">
    <property type="entry name" value="Rudment_hybrid_motif"/>
</dbReference>
<dbReference type="Proteomes" id="UP000004431">
    <property type="component" value="Unassembled WGS sequence"/>
</dbReference>
<evidence type="ECO:0000256" key="5">
    <source>
        <dbReference type="RuleBase" id="RU361200"/>
    </source>
</evidence>
<dbReference type="InterPro" id="IPR003135">
    <property type="entry name" value="ATP-grasp_carboxylate-amine"/>
</dbReference>
<reference evidence="7 8" key="1">
    <citation type="submission" date="2010-08" db="EMBL/GenBank/DDBJ databases">
        <authorList>
            <person name="Durkin A.S."/>
            <person name="Madupu R."/>
            <person name="Torralba M."/>
            <person name="Gillis M."/>
            <person name="Methe B."/>
            <person name="Sutton G."/>
            <person name="Nelson K.E."/>
        </authorList>
    </citation>
    <scope>NUCLEOTIDE SEQUENCE [LARGE SCALE GENOMIC DNA]</scope>
    <source>
        <strain evidence="7 8">PB189-T1-4</strain>
    </source>
</reference>
<organism evidence="7 8">
    <name type="scientific">Fannyhessea vaginae PB189-T1-4</name>
    <dbReference type="NCBI Taxonomy" id="866774"/>
    <lineage>
        <taxon>Bacteria</taxon>
        <taxon>Bacillati</taxon>
        <taxon>Actinomycetota</taxon>
        <taxon>Coriobacteriia</taxon>
        <taxon>Coriobacteriales</taxon>
        <taxon>Atopobiaceae</taxon>
        <taxon>Fannyhessea</taxon>
    </lineage>
</organism>
<evidence type="ECO:0000256" key="3">
    <source>
        <dbReference type="ARBA" id="ARBA00022840"/>
    </source>
</evidence>
<dbReference type="NCBIfam" id="NF004676">
    <property type="entry name" value="PRK06019.1-2"/>
    <property type="match status" value="1"/>
</dbReference>
<dbReference type="InterPro" id="IPR011761">
    <property type="entry name" value="ATP-grasp"/>
</dbReference>
<feature type="binding site" evidence="4">
    <location>
        <position position="189"/>
    </location>
    <ligand>
        <name>ATP</name>
        <dbReference type="ChEBI" id="CHEBI:30616"/>
    </ligand>
</feature>
<comment type="similarity">
    <text evidence="4 5">Belongs to the PurK/PurT family.</text>
</comment>
<comment type="pathway">
    <text evidence="4 5">Purine metabolism; IMP biosynthesis via de novo pathway; 5-amino-1-(5-phospho-D-ribosyl)imidazole-4-carboxylate from 5-amino-1-(5-phospho-D-ribosyl)imidazole (N5-CAIR route): step 1/2.</text>
</comment>
<feature type="binding site" evidence="4">
    <location>
        <begin position="224"/>
        <end position="227"/>
    </location>
    <ligand>
        <name>ATP</name>
        <dbReference type="ChEBI" id="CHEBI:30616"/>
    </ligand>
</feature>
<dbReference type="SUPFAM" id="SSF56059">
    <property type="entry name" value="Glutathione synthetase ATP-binding domain-like"/>
    <property type="match status" value="1"/>
</dbReference>
<dbReference type="InterPro" id="IPR016185">
    <property type="entry name" value="PreATP-grasp_dom_sf"/>
</dbReference>
<evidence type="ECO:0000256" key="4">
    <source>
        <dbReference type="HAMAP-Rule" id="MF_01928"/>
    </source>
</evidence>
<dbReference type="EMBL" id="AEDQ01000010">
    <property type="protein sequence ID" value="EFL44545.1"/>
    <property type="molecule type" value="Genomic_DNA"/>
</dbReference>
<comment type="catalytic activity">
    <reaction evidence="4 5">
        <text>5-amino-1-(5-phospho-beta-D-ribosyl)imidazole + hydrogencarbonate + ATP = 5-carboxyamino-1-(5-phospho-D-ribosyl)imidazole + ADP + phosphate + 2 H(+)</text>
        <dbReference type="Rhea" id="RHEA:19317"/>
        <dbReference type="ChEBI" id="CHEBI:15378"/>
        <dbReference type="ChEBI" id="CHEBI:17544"/>
        <dbReference type="ChEBI" id="CHEBI:30616"/>
        <dbReference type="ChEBI" id="CHEBI:43474"/>
        <dbReference type="ChEBI" id="CHEBI:58730"/>
        <dbReference type="ChEBI" id="CHEBI:137981"/>
        <dbReference type="ChEBI" id="CHEBI:456216"/>
        <dbReference type="EC" id="6.3.4.18"/>
    </reaction>
</comment>
<evidence type="ECO:0000259" key="6">
    <source>
        <dbReference type="PROSITE" id="PS50975"/>
    </source>
</evidence>
<dbReference type="Gene3D" id="3.30.1490.20">
    <property type="entry name" value="ATP-grasp fold, A domain"/>
    <property type="match status" value="1"/>
</dbReference>
<dbReference type="NCBIfam" id="TIGR01161">
    <property type="entry name" value="purK"/>
    <property type="match status" value="1"/>
</dbReference>
<dbReference type="GO" id="GO:0004638">
    <property type="term" value="F:phosphoribosylaminoimidazole carboxylase activity"/>
    <property type="evidence" value="ECO:0007669"/>
    <property type="project" value="UniProtKB-EC"/>
</dbReference>
<gene>
    <name evidence="4 5 7" type="primary">purK</name>
    <name evidence="7" type="ORF">HMPREF9248_1226</name>
</gene>
<evidence type="ECO:0000256" key="1">
    <source>
        <dbReference type="ARBA" id="ARBA00022741"/>
    </source>
</evidence>
<dbReference type="PROSITE" id="PS50975">
    <property type="entry name" value="ATP_GRASP"/>
    <property type="match status" value="1"/>
</dbReference>
<dbReference type="NCBIfam" id="NF004679">
    <property type="entry name" value="PRK06019.1-5"/>
    <property type="match status" value="1"/>
</dbReference>
<comment type="function">
    <text evidence="4">Catalyzes the ATP-dependent conversion of 5-aminoimidazole ribonucleotide (AIR) and HCO(3)(-) to N5-carboxyaminoimidazole ribonucleotide (N5-CAIR).</text>
</comment>
<dbReference type="InterPro" id="IPR013815">
    <property type="entry name" value="ATP_grasp_subdomain_1"/>
</dbReference>
<dbReference type="RefSeq" id="WP_006303660.1">
    <property type="nucleotide sequence ID" value="NZ_AEDQ01000010.1"/>
</dbReference>
<name>A0ABN0B167_9ACTN</name>
<comment type="caution">
    <text evidence="7">The sequence shown here is derived from an EMBL/GenBank/DDBJ whole genome shotgun (WGS) entry which is preliminary data.</text>
</comment>
<keyword evidence="2 4" id="KW-0658">Purine biosynthesis</keyword>
<dbReference type="EC" id="6.3.4.18" evidence="4 5"/>
<keyword evidence="7" id="KW-0456">Lyase</keyword>
<dbReference type="Gene3D" id="3.40.50.20">
    <property type="match status" value="1"/>
</dbReference>
<feature type="domain" description="ATP-grasp" evidence="6">
    <location>
        <begin position="153"/>
        <end position="339"/>
    </location>
</feature>
<sequence length="422" mass="46052">MTNTDKAHTYMHISAGSATNCTAAPADSATPTAPTTSAPAPVKQILPGQTIGIIGGGQLGQMLAQSAKEMGYVVGVLDPLENCSAAQVCDFHFQNEFTDITALRAFAQRCDVVTFEFENVDTQVLGTLEAEGALYLPQGTELLRASQNRLDERQFLLDAHTKVAPHARVATKNDLLAGIEQLGMPCVLKTSRFGYDGKGQVVIRSKDDLNAAYALIEQQVCLLEAWIDFACEVSVMVCGDMYGALALFEPSENIHEHNILHASLIPARIPADVRERALAEARKIAQAAHLVGDLGVEMFVLHDGSIMINELAPRPHNSGHYTIEACDFSQFDLHIRAVCGLHVAQPHLLSPAVMMNVLGQHVEGTYRSMPHHETWHYHLYGKGEARYARKMGHITALCDNPAQQLCAFEESGIWTANTTRKD</sequence>
<evidence type="ECO:0000313" key="7">
    <source>
        <dbReference type="EMBL" id="EFL44545.1"/>
    </source>
</evidence>
<evidence type="ECO:0000256" key="2">
    <source>
        <dbReference type="ARBA" id="ARBA00022755"/>
    </source>
</evidence>
<keyword evidence="3 4" id="KW-0067">ATP-binding</keyword>
<dbReference type="Pfam" id="PF17769">
    <property type="entry name" value="PurK_C"/>
    <property type="match status" value="1"/>
</dbReference>
<keyword evidence="4 5" id="KW-0436">Ligase</keyword>
<protein>
    <recommendedName>
        <fullName evidence="4 5">N5-carboxyaminoimidazole ribonucleotide synthase</fullName>
        <shortName evidence="4 5">N5-CAIR synthase</shortName>
        <ecNumber evidence="4 5">6.3.4.18</ecNumber>
    </recommendedName>
    <alternativeName>
        <fullName evidence="4 5">5-(carboxyamino)imidazole ribonucleotide synthetase</fullName>
    </alternativeName>
</protein>
<dbReference type="SUPFAM" id="SSF51246">
    <property type="entry name" value="Rudiment single hybrid motif"/>
    <property type="match status" value="1"/>
</dbReference>
<comment type="function">
    <text evidence="5">Catalyzes the ATP-dependent conversion of 5-aminoimidazole ribonucleotide (AIR) and HCO(3)- to N5-carboxyaminoimidazole ribonucleotide (N5-CAIR).</text>
</comment>
<dbReference type="InterPro" id="IPR005875">
    <property type="entry name" value="PurK"/>
</dbReference>
<dbReference type="Gene3D" id="3.30.470.20">
    <property type="entry name" value="ATP-grasp fold, B domain"/>
    <property type="match status" value="1"/>
</dbReference>
<feature type="binding site" evidence="4">
    <location>
        <position position="232"/>
    </location>
    <ligand>
        <name>ATP</name>
        <dbReference type="ChEBI" id="CHEBI:30616"/>
    </ligand>
</feature>
<feature type="binding site" evidence="4">
    <location>
        <position position="255"/>
    </location>
    <ligand>
        <name>ATP</name>
        <dbReference type="ChEBI" id="CHEBI:30616"/>
    </ligand>
</feature>
<comment type="subunit">
    <text evidence="4 5">Homodimer.</text>
</comment>
<dbReference type="HAMAP" id="MF_01928">
    <property type="entry name" value="PurK"/>
    <property type="match status" value="1"/>
</dbReference>
<dbReference type="InterPro" id="IPR054350">
    <property type="entry name" value="PurT/PurK_preATP-grasp"/>
</dbReference>
<dbReference type="Pfam" id="PF02222">
    <property type="entry name" value="ATP-grasp"/>
    <property type="match status" value="1"/>
</dbReference>
<dbReference type="InterPro" id="IPR040686">
    <property type="entry name" value="PurK_C"/>
</dbReference>
<feature type="binding site" evidence="4">
    <location>
        <begin position="194"/>
        <end position="200"/>
    </location>
    <ligand>
        <name>ATP</name>
        <dbReference type="ChEBI" id="CHEBI:30616"/>
    </ligand>
</feature>
<dbReference type="PANTHER" id="PTHR11609:SF5">
    <property type="entry name" value="PHOSPHORIBOSYLAMINOIMIDAZOLE CARBOXYLASE"/>
    <property type="match status" value="1"/>
</dbReference>
<proteinExistence type="inferred from homology"/>
<dbReference type="NCBIfam" id="NF004675">
    <property type="entry name" value="PRK06019.1-1"/>
    <property type="match status" value="1"/>
</dbReference>